<name>A0AAE3GPB0_9CYAN</name>
<keyword evidence="2" id="KW-1185">Reference proteome</keyword>
<dbReference type="EMBL" id="JAMZMM010000012">
    <property type="protein sequence ID" value="MCP2727338.1"/>
    <property type="molecule type" value="Genomic_DNA"/>
</dbReference>
<gene>
    <name evidence="1" type="ORF">NJ959_02480</name>
</gene>
<evidence type="ECO:0000313" key="2">
    <source>
        <dbReference type="Proteomes" id="UP001204953"/>
    </source>
</evidence>
<organism evidence="1 2">
    <name type="scientific">Limnofasciculus baicalensis BBK-W-15</name>
    <dbReference type="NCBI Taxonomy" id="2699891"/>
    <lineage>
        <taxon>Bacteria</taxon>
        <taxon>Bacillati</taxon>
        <taxon>Cyanobacteriota</taxon>
        <taxon>Cyanophyceae</taxon>
        <taxon>Coleofasciculales</taxon>
        <taxon>Coleofasciculaceae</taxon>
        <taxon>Limnofasciculus</taxon>
        <taxon>Limnofasciculus baicalensis</taxon>
    </lineage>
</organism>
<dbReference type="Proteomes" id="UP001204953">
    <property type="component" value="Unassembled WGS sequence"/>
</dbReference>
<proteinExistence type="predicted"/>
<comment type="caution">
    <text evidence="1">The sequence shown here is derived from an EMBL/GenBank/DDBJ whole genome shotgun (WGS) entry which is preliminary data.</text>
</comment>
<reference evidence="1" key="1">
    <citation type="submission" date="2022-06" db="EMBL/GenBank/DDBJ databases">
        <title>New cyanobacteria of genus Symplocastrum in benthos of Lake Baikal.</title>
        <authorList>
            <person name="Sorokovikova E."/>
            <person name="Tikhonova I."/>
            <person name="Krasnopeev A."/>
            <person name="Evseev P."/>
            <person name="Gladkikh A."/>
            <person name="Belykh O."/>
        </authorList>
    </citation>
    <scope>NUCLEOTIDE SEQUENCE</scope>
    <source>
        <strain evidence="1">BBK-W-15</strain>
    </source>
</reference>
<evidence type="ECO:0000313" key="1">
    <source>
        <dbReference type="EMBL" id="MCP2727338.1"/>
    </source>
</evidence>
<accession>A0AAE3GPB0</accession>
<sequence>MVELIFGLLCLLFAGLIGVTIWMVLQAIGVSTGKILVKPIARKKRVDPQLEERLLTLCGGNHALARRLVAHAHDYNRDRSEEWCYEKAIADLIRDRYGR</sequence>
<dbReference type="RefSeq" id="WP_254010156.1">
    <property type="nucleotide sequence ID" value="NZ_JAMZMM010000012.1"/>
</dbReference>
<dbReference type="AlphaFoldDB" id="A0AAE3GPB0"/>
<protein>
    <submittedName>
        <fullName evidence="1">Uncharacterized protein</fullName>
    </submittedName>
</protein>